<dbReference type="AlphaFoldDB" id="A0AAV2VZV9"/>
<sequence length="42" mass="4940">MLFEELFPFGTLKEIEFYQLGFSGIKGNFPLTMRITPWVVLE</sequence>
<accession>A0AAV2VZV9</accession>
<reference evidence="1 2" key="1">
    <citation type="journal article" date="2013" name="ISME J.">
        <title>Comparative genomics of pathogenic lineages of Vibrio nigripulchritudo identifies virulence-associated traits.</title>
        <authorList>
            <person name="Goudenege D."/>
            <person name="Labreuche Y."/>
            <person name="Krin E."/>
            <person name="Ansquer D."/>
            <person name="Mangenot S."/>
            <person name="Calteau A."/>
            <person name="Medigue C."/>
            <person name="Mazel D."/>
            <person name="Polz M.F."/>
            <person name="Le Roux F."/>
        </authorList>
    </citation>
    <scope>NUCLEOTIDE SEQUENCE [LARGE SCALE GENOMIC DNA]</scope>
    <source>
        <strain evidence="1 2">SOn1</strain>
    </source>
</reference>
<organism evidence="1 2">
    <name type="scientific">Vibrio nigripulchritudo SOn1</name>
    <dbReference type="NCBI Taxonomy" id="1238450"/>
    <lineage>
        <taxon>Bacteria</taxon>
        <taxon>Pseudomonadati</taxon>
        <taxon>Pseudomonadota</taxon>
        <taxon>Gammaproteobacteria</taxon>
        <taxon>Vibrionales</taxon>
        <taxon>Vibrionaceae</taxon>
        <taxon>Vibrio</taxon>
    </lineage>
</organism>
<protein>
    <submittedName>
        <fullName evidence="1">Uncharacterized protein</fullName>
    </submittedName>
</protein>
<dbReference type="EMBL" id="CAOF01000197">
    <property type="protein sequence ID" value="CCO50168.1"/>
    <property type="molecule type" value="Genomic_DNA"/>
</dbReference>
<name>A0AAV2VZV9_9VIBR</name>
<comment type="caution">
    <text evidence="1">The sequence shown here is derived from an EMBL/GenBank/DDBJ whole genome shotgun (WGS) entry which is preliminary data.</text>
</comment>
<proteinExistence type="predicted"/>
<gene>
    <name evidence="1" type="ORF">VIBNISOn1_p0003</name>
</gene>
<evidence type="ECO:0000313" key="1">
    <source>
        <dbReference type="EMBL" id="CCO50168.1"/>
    </source>
</evidence>
<evidence type="ECO:0000313" key="2">
    <source>
        <dbReference type="Proteomes" id="UP000018211"/>
    </source>
</evidence>
<dbReference type="Proteomes" id="UP000018211">
    <property type="component" value="Unassembled WGS sequence"/>
</dbReference>